<proteinExistence type="predicted"/>
<feature type="transmembrane region" description="Helical" evidence="11">
    <location>
        <begin position="125"/>
        <end position="148"/>
    </location>
</feature>
<comment type="caution">
    <text evidence="13">The sequence shown here is derived from an EMBL/GenBank/DDBJ whole genome shotgun (WGS) entry which is preliminary data.</text>
</comment>
<evidence type="ECO:0000256" key="11">
    <source>
        <dbReference type="SAM" id="Phobius"/>
    </source>
</evidence>
<comment type="catalytic activity">
    <reaction evidence="10">
        <text>K(+)(in) + H(+)(out) = K(+)(out) + H(+)(in)</text>
        <dbReference type="Rhea" id="RHEA:29467"/>
        <dbReference type="ChEBI" id="CHEBI:15378"/>
        <dbReference type="ChEBI" id="CHEBI:29103"/>
    </reaction>
</comment>
<evidence type="ECO:0000256" key="6">
    <source>
        <dbReference type="ARBA" id="ARBA00023065"/>
    </source>
</evidence>
<comment type="catalytic activity">
    <reaction evidence="9">
        <text>Na(+)(in) + H(+)(out) = Na(+)(out) + H(+)(in)</text>
        <dbReference type="Rhea" id="RHEA:29419"/>
        <dbReference type="ChEBI" id="CHEBI:15378"/>
        <dbReference type="ChEBI" id="CHEBI:29101"/>
    </reaction>
</comment>
<name>A0AAW1QDK0_9CHLO</name>
<dbReference type="GO" id="GO:0051453">
    <property type="term" value="P:regulation of intracellular pH"/>
    <property type="evidence" value="ECO:0007669"/>
    <property type="project" value="TreeGrafter"/>
</dbReference>
<evidence type="ECO:0000256" key="7">
    <source>
        <dbReference type="ARBA" id="ARBA00023136"/>
    </source>
</evidence>
<gene>
    <name evidence="13" type="ORF">WJX81_001339</name>
</gene>
<evidence type="ECO:0000256" key="2">
    <source>
        <dbReference type="ARBA" id="ARBA00022448"/>
    </source>
</evidence>
<evidence type="ECO:0000256" key="5">
    <source>
        <dbReference type="ARBA" id="ARBA00023053"/>
    </source>
</evidence>
<dbReference type="InterPro" id="IPR006153">
    <property type="entry name" value="Cation/H_exchanger_TM"/>
</dbReference>
<evidence type="ECO:0000313" key="14">
    <source>
        <dbReference type="Proteomes" id="UP001445335"/>
    </source>
</evidence>
<dbReference type="AlphaFoldDB" id="A0AAW1QDK0"/>
<dbReference type="EMBL" id="JALJOU010000119">
    <property type="protein sequence ID" value="KAK9819478.1"/>
    <property type="molecule type" value="Genomic_DNA"/>
</dbReference>
<evidence type="ECO:0000259" key="12">
    <source>
        <dbReference type="Pfam" id="PF00999"/>
    </source>
</evidence>
<comment type="subcellular location">
    <subcellularLocation>
        <location evidence="1">Membrane</location>
        <topology evidence="1">Multi-pass membrane protein</topology>
    </subcellularLocation>
</comment>
<evidence type="ECO:0000256" key="10">
    <source>
        <dbReference type="ARBA" id="ARBA00047912"/>
    </source>
</evidence>
<sequence>MNVTADLGLALAPAPAEPDVTTEDVVEAYSFSTGVLVLLMVLWSSLGHHIASRTQYLGEWSAACAMGLITGLVILILQRYLNPDVVHQLLTFNPADFFTYLLPPIIFYAGLSVKKKQFFRNLGTIAAFGILGTYTAFALIALVLYGLAQLPNILNLSDCLALGVIFAATDSVAVLQVLRQDRAPLLYSLVFGEGVINDATAVALLRAVQELGSGGQALHASMIVTVLAKFLYLFAASMCLGLAFGLGTSFLMKTFRSNSVPQEVALIGMLGYLSYLAGELAGLSGIVTLFCCAVAISHYALHNVSAPARVTLVRATQTLSYVSEGAIFLYVGMDTLDPLKWKNTMVGDLVWLFCVLLVLTLVGRAAFVVPLSLLHNWYAHEQLSFKEMIVIWWAGLIRGAVSVALVYYFFDPKARARTRTARRSSLPR</sequence>
<dbReference type="GO" id="GO:0015385">
    <property type="term" value="F:sodium:proton antiporter activity"/>
    <property type="evidence" value="ECO:0007669"/>
    <property type="project" value="InterPro"/>
</dbReference>
<organism evidence="13 14">
    <name type="scientific">Elliptochloris bilobata</name>
    <dbReference type="NCBI Taxonomy" id="381761"/>
    <lineage>
        <taxon>Eukaryota</taxon>
        <taxon>Viridiplantae</taxon>
        <taxon>Chlorophyta</taxon>
        <taxon>core chlorophytes</taxon>
        <taxon>Trebouxiophyceae</taxon>
        <taxon>Trebouxiophyceae incertae sedis</taxon>
        <taxon>Elliptochloris clade</taxon>
        <taxon>Elliptochloris</taxon>
    </lineage>
</organism>
<feature type="transmembrane region" description="Helical" evidence="11">
    <location>
        <begin position="56"/>
        <end position="77"/>
    </location>
</feature>
<evidence type="ECO:0000256" key="8">
    <source>
        <dbReference type="ARBA" id="ARBA00023201"/>
    </source>
</evidence>
<dbReference type="PRINTS" id="PR01084">
    <property type="entry name" value="NAHEXCHNGR"/>
</dbReference>
<keyword evidence="3 11" id="KW-0812">Transmembrane</keyword>
<feature type="transmembrane region" description="Helical" evidence="11">
    <location>
        <begin position="230"/>
        <end position="252"/>
    </location>
</feature>
<accession>A0AAW1QDK0</accession>
<dbReference type="PANTHER" id="PTHR10110:SF197">
    <property type="entry name" value="SODIUM_HYDROGEN EXCHANGER"/>
    <property type="match status" value="1"/>
</dbReference>
<dbReference type="Proteomes" id="UP001445335">
    <property type="component" value="Unassembled WGS sequence"/>
</dbReference>
<evidence type="ECO:0000313" key="13">
    <source>
        <dbReference type="EMBL" id="KAK9819478.1"/>
    </source>
</evidence>
<evidence type="ECO:0000256" key="1">
    <source>
        <dbReference type="ARBA" id="ARBA00004141"/>
    </source>
</evidence>
<keyword evidence="7 11" id="KW-0472">Membrane</keyword>
<keyword evidence="4 11" id="KW-1133">Transmembrane helix</keyword>
<dbReference type="Gene3D" id="6.10.140.1330">
    <property type="match status" value="1"/>
</dbReference>
<protein>
    <recommendedName>
        <fullName evidence="12">Cation/H+ exchanger transmembrane domain-containing protein</fullName>
    </recommendedName>
</protein>
<feature type="transmembrane region" description="Helical" evidence="11">
    <location>
        <begin position="272"/>
        <end position="296"/>
    </location>
</feature>
<feature type="transmembrane region" description="Helical" evidence="11">
    <location>
        <begin position="26"/>
        <end position="44"/>
    </location>
</feature>
<dbReference type="GO" id="GO:0015386">
    <property type="term" value="F:potassium:proton antiporter activity"/>
    <property type="evidence" value="ECO:0007669"/>
    <property type="project" value="TreeGrafter"/>
</dbReference>
<feature type="domain" description="Cation/H+ exchanger transmembrane" evidence="12">
    <location>
        <begin position="43"/>
        <end position="408"/>
    </location>
</feature>
<evidence type="ECO:0000256" key="3">
    <source>
        <dbReference type="ARBA" id="ARBA00022692"/>
    </source>
</evidence>
<dbReference type="InterPro" id="IPR018422">
    <property type="entry name" value="Cation/H_exchanger_CPA1"/>
</dbReference>
<keyword evidence="8" id="KW-0739">Sodium transport</keyword>
<keyword evidence="2" id="KW-0813">Transport</keyword>
<reference evidence="13 14" key="1">
    <citation type="journal article" date="2024" name="Nat. Commun.">
        <title>Phylogenomics reveals the evolutionary origins of lichenization in chlorophyte algae.</title>
        <authorList>
            <person name="Puginier C."/>
            <person name="Libourel C."/>
            <person name="Otte J."/>
            <person name="Skaloud P."/>
            <person name="Haon M."/>
            <person name="Grisel S."/>
            <person name="Petersen M."/>
            <person name="Berrin J.G."/>
            <person name="Delaux P.M."/>
            <person name="Dal Grande F."/>
            <person name="Keller J."/>
        </authorList>
    </citation>
    <scope>NUCLEOTIDE SEQUENCE [LARGE SCALE GENOMIC DNA]</scope>
    <source>
        <strain evidence="13 14">SAG 245.80</strain>
    </source>
</reference>
<keyword evidence="14" id="KW-1185">Reference proteome</keyword>
<feature type="transmembrane region" description="Helical" evidence="11">
    <location>
        <begin position="160"/>
        <end position="178"/>
    </location>
</feature>
<keyword evidence="5" id="KW-0915">Sodium</keyword>
<dbReference type="GO" id="GO:0005886">
    <property type="term" value="C:plasma membrane"/>
    <property type="evidence" value="ECO:0007669"/>
    <property type="project" value="TreeGrafter"/>
</dbReference>
<evidence type="ECO:0000256" key="9">
    <source>
        <dbReference type="ARBA" id="ARBA00047524"/>
    </source>
</evidence>
<dbReference type="Pfam" id="PF00999">
    <property type="entry name" value="Na_H_Exchanger"/>
    <property type="match status" value="1"/>
</dbReference>
<feature type="transmembrane region" description="Helical" evidence="11">
    <location>
        <begin position="349"/>
        <end position="369"/>
    </location>
</feature>
<dbReference type="PANTHER" id="PTHR10110">
    <property type="entry name" value="SODIUM/HYDROGEN EXCHANGER"/>
    <property type="match status" value="1"/>
</dbReference>
<feature type="non-terminal residue" evidence="13">
    <location>
        <position position="428"/>
    </location>
</feature>
<dbReference type="InterPro" id="IPR004709">
    <property type="entry name" value="NaH_exchanger"/>
</dbReference>
<feature type="transmembrane region" description="Helical" evidence="11">
    <location>
        <begin position="97"/>
        <end position="113"/>
    </location>
</feature>
<dbReference type="GO" id="GO:0098719">
    <property type="term" value="P:sodium ion import across plasma membrane"/>
    <property type="evidence" value="ECO:0007669"/>
    <property type="project" value="TreeGrafter"/>
</dbReference>
<feature type="transmembrane region" description="Helical" evidence="11">
    <location>
        <begin position="389"/>
        <end position="410"/>
    </location>
</feature>
<evidence type="ECO:0000256" key="4">
    <source>
        <dbReference type="ARBA" id="ARBA00022989"/>
    </source>
</evidence>
<keyword evidence="6" id="KW-0406">Ion transport</keyword>